<dbReference type="GO" id="GO:0005506">
    <property type="term" value="F:iron ion binding"/>
    <property type="evidence" value="ECO:0007669"/>
    <property type="project" value="InterPro"/>
</dbReference>
<keyword evidence="5 8" id="KW-0560">Oxidoreductase</keyword>
<evidence type="ECO:0000256" key="3">
    <source>
        <dbReference type="ARBA" id="ARBA00022617"/>
    </source>
</evidence>
<dbReference type="GO" id="GO:0016705">
    <property type="term" value="F:oxidoreductase activity, acting on paired donors, with incorporation or reduction of molecular oxygen"/>
    <property type="evidence" value="ECO:0007669"/>
    <property type="project" value="InterPro"/>
</dbReference>
<dbReference type="EMBL" id="CP041695">
    <property type="protein sequence ID" value="QDP78247.1"/>
    <property type="molecule type" value="Genomic_DNA"/>
</dbReference>
<dbReference type="PRINTS" id="PR00359">
    <property type="entry name" value="BP450"/>
</dbReference>
<evidence type="ECO:0000256" key="2">
    <source>
        <dbReference type="ARBA" id="ARBA00010617"/>
    </source>
</evidence>
<comment type="similarity">
    <text evidence="2 8">Belongs to the cytochrome P450 family.</text>
</comment>
<evidence type="ECO:0000256" key="5">
    <source>
        <dbReference type="ARBA" id="ARBA00023002"/>
    </source>
</evidence>
<keyword evidence="3 8" id="KW-0349">Heme</keyword>
<dbReference type="InterPro" id="IPR002397">
    <property type="entry name" value="Cyt_P450_B"/>
</dbReference>
<dbReference type="Proteomes" id="UP000317039">
    <property type="component" value="Chromosome"/>
</dbReference>
<dbReference type="FunFam" id="1.10.630.10:FF:000018">
    <property type="entry name" value="Cytochrome P450 monooxygenase"/>
    <property type="match status" value="1"/>
</dbReference>
<evidence type="ECO:0000256" key="7">
    <source>
        <dbReference type="ARBA" id="ARBA00023033"/>
    </source>
</evidence>
<dbReference type="Pfam" id="PF00067">
    <property type="entry name" value="p450"/>
    <property type="match status" value="1"/>
</dbReference>
<organism evidence="9 10">
    <name type="scientific">Nocardia otitidiscaviarum</name>
    <dbReference type="NCBI Taxonomy" id="1823"/>
    <lineage>
        <taxon>Bacteria</taxon>
        <taxon>Bacillati</taxon>
        <taxon>Actinomycetota</taxon>
        <taxon>Actinomycetes</taxon>
        <taxon>Mycobacteriales</taxon>
        <taxon>Nocardiaceae</taxon>
        <taxon>Nocardia</taxon>
    </lineage>
</organism>
<dbReference type="PANTHER" id="PTHR46696">
    <property type="entry name" value="P450, PUTATIVE (EUROFUNG)-RELATED"/>
    <property type="match status" value="1"/>
</dbReference>
<name>A0A516NH76_9NOCA</name>
<dbReference type="GeneID" id="80331816"/>
<protein>
    <submittedName>
        <fullName evidence="9">Cytochrome P450</fullName>
    </submittedName>
</protein>
<dbReference type="CDD" id="cd11031">
    <property type="entry name" value="Cyp158A-like"/>
    <property type="match status" value="1"/>
</dbReference>
<keyword evidence="7 8" id="KW-0503">Monooxygenase</keyword>
<proteinExistence type="inferred from homology"/>
<dbReference type="PANTHER" id="PTHR46696:SF5">
    <property type="entry name" value="CYTOCHROME P450 BJ-1"/>
    <property type="match status" value="1"/>
</dbReference>
<dbReference type="InterPro" id="IPR036396">
    <property type="entry name" value="Cyt_P450_sf"/>
</dbReference>
<evidence type="ECO:0000313" key="9">
    <source>
        <dbReference type="EMBL" id="QDP78247.1"/>
    </source>
</evidence>
<evidence type="ECO:0000313" key="10">
    <source>
        <dbReference type="Proteomes" id="UP000317039"/>
    </source>
</evidence>
<keyword evidence="6 8" id="KW-0408">Iron</keyword>
<dbReference type="GO" id="GO:0004497">
    <property type="term" value="F:monooxygenase activity"/>
    <property type="evidence" value="ECO:0007669"/>
    <property type="project" value="UniProtKB-KW"/>
</dbReference>
<dbReference type="Gene3D" id="1.10.630.10">
    <property type="entry name" value="Cytochrome P450"/>
    <property type="match status" value="1"/>
</dbReference>
<dbReference type="InterPro" id="IPR017972">
    <property type="entry name" value="Cyt_P450_CS"/>
</dbReference>
<dbReference type="GO" id="GO:0020037">
    <property type="term" value="F:heme binding"/>
    <property type="evidence" value="ECO:0007669"/>
    <property type="project" value="InterPro"/>
</dbReference>
<evidence type="ECO:0000256" key="4">
    <source>
        <dbReference type="ARBA" id="ARBA00022723"/>
    </source>
</evidence>
<dbReference type="AlphaFoldDB" id="A0A516NH76"/>
<evidence type="ECO:0000256" key="1">
    <source>
        <dbReference type="ARBA" id="ARBA00001971"/>
    </source>
</evidence>
<dbReference type="InterPro" id="IPR001128">
    <property type="entry name" value="Cyt_P450"/>
</dbReference>
<dbReference type="SUPFAM" id="SSF48264">
    <property type="entry name" value="Cytochrome P450"/>
    <property type="match status" value="1"/>
</dbReference>
<dbReference type="KEGG" id="nod:FOH10_05340"/>
<evidence type="ECO:0000256" key="8">
    <source>
        <dbReference type="RuleBase" id="RU000461"/>
    </source>
</evidence>
<reference evidence="9 10" key="1">
    <citation type="submission" date="2019-07" db="EMBL/GenBank/DDBJ databases">
        <title>Complete Genome Sequence and Methylome Analysis of Nocardia otitidis-caviarum NEB252.</title>
        <authorList>
            <person name="Fomenkov A."/>
            <person name="Anton B.P."/>
            <person name="Vincze T."/>
            <person name="Roberts R.J."/>
        </authorList>
    </citation>
    <scope>NUCLEOTIDE SEQUENCE [LARGE SCALE GENOMIC DNA]</scope>
    <source>
        <strain evidence="9 10">NEB252</strain>
    </source>
</reference>
<keyword evidence="4 8" id="KW-0479">Metal-binding</keyword>
<dbReference type="PROSITE" id="PS00086">
    <property type="entry name" value="CYTOCHROME_P450"/>
    <property type="match status" value="1"/>
</dbReference>
<accession>A0A516NH76</accession>
<gene>
    <name evidence="9" type="ORF">FOH10_05340</name>
</gene>
<sequence length="441" mass="47758">MNHVPQLPFEKPHALAAAPELLDLRSRGSIHRVRTAVGDEAWLVTDYAQVRALLDDDRLGRAHPEPEKAARTGHSALFGGPLGNIDTERADHARMRGLLRPHFTPAHMRALRPRVGELTTRLLDELEKQDQPADLHAAVALPLPILVICALLGVPYEDRDRFHAWTQAAADTVDGTRSEQGLAALFDYGLRLVARKRADPADDVISRLCATEGVPDTEIASLTMALLFAGHETTVVQIGLGTAHLLADRTQWQTLLTQPELIPGAVEELLRAPAKGGGGIPRYARTSLEIDGTTVQAGELVLLDNGAANHDPTVFPEPARTDVTRSAAQHLTFGHGARYCLGAPLARIELREVFAQLIPRFPNMRLAVEPERLRTRPNVLTGGLLELPVAWRGSGAVQAPAPPLDSATEAYPRLPGHDAAMPSTIMSTAARIVSADISRPR</sequence>
<evidence type="ECO:0000256" key="6">
    <source>
        <dbReference type="ARBA" id="ARBA00023004"/>
    </source>
</evidence>
<dbReference type="RefSeq" id="WP_143979861.1">
    <property type="nucleotide sequence ID" value="NZ_CP041695.1"/>
</dbReference>
<comment type="cofactor">
    <cofactor evidence="1">
        <name>heme</name>
        <dbReference type="ChEBI" id="CHEBI:30413"/>
    </cofactor>
</comment>